<accession>A0A2T5C6J2</accession>
<reference evidence="1 2" key="1">
    <citation type="submission" date="2018-04" db="EMBL/GenBank/DDBJ databases">
        <title>Genomic Encyclopedia of Archaeal and Bacterial Type Strains, Phase II (KMG-II): from individual species to whole genera.</title>
        <authorList>
            <person name="Goeker M."/>
        </authorList>
    </citation>
    <scope>NUCLEOTIDE SEQUENCE [LARGE SCALE GENOMIC DNA]</scope>
    <source>
        <strain evidence="1 2">DSM 28823</strain>
    </source>
</reference>
<comment type="caution">
    <text evidence="1">The sequence shown here is derived from an EMBL/GenBank/DDBJ whole genome shotgun (WGS) entry which is preliminary data.</text>
</comment>
<name>A0A2T5C6J2_9BACT</name>
<proteinExistence type="predicted"/>
<keyword evidence="2" id="KW-1185">Reference proteome</keyword>
<dbReference type="AlphaFoldDB" id="A0A2T5C6J2"/>
<organism evidence="1 2">
    <name type="scientific">Mangrovibacterium marinum</name>
    <dbReference type="NCBI Taxonomy" id="1639118"/>
    <lineage>
        <taxon>Bacteria</taxon>
        <taxon>Pseudomonadati</taxon>
        <taxon>Bacteroidota</taxon>
        <taxon>Bacteroidia</taxon>
        <taxon>Marinilabiliales</taxon>
        <taxon>Prolixibacteraceae</taxon>
        <taxon>Mangrovibacterium</taxon>
    </lineage>
</organism>
<gene>
    <name evidence="1" type="ORF">C8N47_101218</name>
</gene>
<dbReference type="EMBL" id="QAAD01000001">
    <property type="protein sequence ID" value="PTN10568.1"/>
    <property type="molecule type" value="Genomic_DNA"/>
</dbReference>
<evidence type="ECO:0000313" key="2">
    <source>
        <dbReference type="Proteomes" id="UP000243525"/>
    </source>
</evidence>
<protein>
    <submittedName>
        <fullName evidence="1">Uncharacterized protein</fullName>
    </submittedName>
</protein>
<dbReference type="Proteomes" id="UP000243525">
    <property type="component" value="Unassembled WGS sequence"/>
</dbReference>
<sequence>MELCNLVAIAKNNYEAKPLFIRMEGSQTIIFVW</sequence>
<evidence type="ECO:0000313" key="1">
    <source>
        <dbReference type="EMBL" id="PTN10568.1"/>
    </source>
</evidence>